<evidence type="ECO:0000256" key="3">
    <source>
        <dbReference type="ARBA" id="ARBA00023274"/>
    </source>
</evidence>
<keyword evidence="4" id="KW-0496">Mitochondrion</keyword>
<comment type="similarity">
    <text evidence="1">Belongs to the bacterial ribosomal protein bL32 family.</text>
</comment>
<protein>
    <submittedName>
        <fullName evidence="4">Ribosomal protein L32</fullName>
    </submittedName>
</protein>
<dbReference type="HAMAP" id="MF_00340">
    <property type="entry name" value="Ribosomal_bL32"/>
    <property type="match status" value="1"/>
</dbReference>
<dbReference type="InterPro" id="IPR002677">
    <property type="entry name" value="Ribosomal_bL32"/>
</dbReference>
<dbReference type="Pfam" id="PF01783">
    <property type="entry name" value="Ribosomal_L32p"/>
    <property type="match status" value="1"/>
</dbReference>
<dbReference type="GO" id="GO:0006412">
    <property type="term" value="P:translation"/>
    <property type="evidence" value="ECO:0007669"/>
    <property type="project" value="InterPro"/>
</dbReference>
<proteinExistence type="inferred from homology"/>
<dbReference type="NCBIfam" id="TIGR01031">
    <property type="entry name" value="rpmF_bact"/>
    <property type="match status" value="1"/>
</dbReference>
<dbReference type="GO" id="GO:0015934">
    <property type="term" value="C:large ribosomal subunit"/>
    <property type="evidence" value="ECO:0007669"/>
    <property type="project" value="InterPro"/>
</dbReference>
<evidence type="ECO:0000256" key="2">
    <source>
        <dbReference type="ARBA" id="ARBA00022980"/>
    </source>
</evidence>
<dbReference type="RefSeq" id="YP_007890588.1">
    <property type="nucleotide sequence ID" value="NC_021125.1"/>
</dbReference>
<name>M4Q9J0_HISAR</name>
<dbReference type="GO" id="GO:0003735">
    <property type="term" value="F:structural constituent of ribosome"/>
    <property type="evidence" value="ECO:0007669"/>
    <property type="project" value="InterPro"/>
</dbReference>
<accession>M4Q9J0</accession>
<dbReference type="EMBL" id="KC353353">
    <property type="protein sequence ID" value="AGH24082.1"/>
    <property type="molecule type" value="Genomic_DNA"/>
</dbReference>
<sequence>MAVPKKKVSLSRKKKRSTLTRCKIKKSMCNYAICPNCTYLKKKHNVCHSCGYYSKNVVYKG</sequence>
<reference evidence="4" key="1">
    <citation type="journal article" date="2004" name="RNA">
        <title>Mitochondrial 3' tRNA editing in the jakobid Seculamonas ecuadoriensis: a novel mechanism and implications for tRNA processing.</title>
        <authorList>
            <person name="Leigh J."/>
            <person name="Lang B.F."/>
        </authorList>
    </citation>
    <scope>NUCLEOTIDE SEQUENCE</scope>
    <source>
        <strain evidence="4">ATCC 50634</strain>
    </source>
</reference>
<dbReference type="InterPro" id="IPR011332">
    <property type="entry name" value="Ribosomal_zn-bd"/>
</dbReference>
<organism evidence="4">
    <name type="scientific">Histiona aroides</name>
    <name type="common">Flagellate</name>
    <dbReference type="NCBI Taxonomy" id="392300"/>
    <lineage>
        <taxon>Eukaryota</taxon>
        <taxon>Discoba</taxon>
        <taxon>Jakobida</taxon>
        <taxon>Histionina</taxon>
        <taxon>Histionidae</taxon>
        <taxon>Histiona</taxon>
    </lineage>
</organism>
<dbReference type="SUPFAM" id="SSF57829">
    <property type="entry name" value="Zn-binding ribosomal proteins"/>
    <property type="match status" value="1"/>
</dbReference>
<keyword evidence="3" id="KW-0687">Ribonucleoprotein</keyword>
<dbReference type="AlphaFoldDB" id="M4Q9J0"/>
<gene>
    <name evidence="4" type="primary">rpl32</name>
</gene>
<keyword evidence="2 4" id="KW-0689">Ribosomal protein</keyword>
<dbReference type="GeneID" id="16029398"/>
<geneLocation type="mitochondrion" evidence="4"/>
<reference evidence="4" key="3">
    <citation type="journal article" date="2013" name="Genome Biol. Evol.">
        <title>Strikingly bacteria-like and gene-rich mitochondrial genomes throughout jakobid protists.</title>
        <authorList>
            <person name="Burger G."/>
            <person name="Gray M.W."/>
            <person name="Forget L."/>
            <person name="Lang B.F."/>
        </authorList>
    </citation>
    <scope>NUCLEOTIDE SEQUENCE</scope>
    <source>
        <strain evidence="4">ATCC 50634</strain>
    </source>
</reference>
<evidence type="ECO:0000313" key="4">
    <source>
        <dbReference type="EMBL" id="AGH24082.1"/>
    </source>
</evidence>
<evidence type="ECO:0000256" key="1">
    <source>
        <dbReference type="ARBA" id="ARBA00008560"/>
    </source>
</evidence>
<reference evidence="4" key="2">
    <citation type="journal article" date="2006" name="RNA">
        <title>Hybrid E. coli--Mitochondrial ribonuclease P RNAs are catalytically active.</title>
        <authorList>
            <person name="Seif E."/>
            <person name="Cadieux A."/>
            <person name="Lang B.F."/>
        </authorList>
    </citation>
    <scope>NUCLEOTIDE SEQUENCE</scope>
    <source>
        <strain evidence="4">ATCC 50634</strain>
    </source>
</reference>